<evidence type="ECO:0000256" key="2">
    <source>
        <dbReference type="ARBA" id="ARBA00022679"/>
    </source>
</evidence>
<dbReference type="SUPFAM" id="SSF53448">
    <property type="entry name" value="Nucleotide-diphospho-sugar transferases"/>
    <property type="match status" value="1"/>
</dbReference>
<dbReference type="PANTHER" id="PTHR11675:SF118">
    <property type="entry name" value="POLYPEPTIDE N-ACETYLGALACTOSAMINYLTRANSFERASE 3"/>
    <property type="match status" value="1"/>
</dbReference>
<name>A0A915HI88_ROMCU</name>
<feature type="domain" description="Ricin B lectin" evidence="6">
    <location>
        <begin position="183"/>
        <end position="313"/>
    </location>
</feature>
<dbReference type="GO" id="GO:0006493">
    <property type="term" value="P:protein O-linked glycosylation"/>
    <property type="evidence" value="ECO:0007669"/>
    <property type="project" value="TreeGrafter"/>
</dbReference>
<sequence length="323" mass="37725">MAGGLFAIEKDYFYEVGSYDNQMDIWGGENLEMSFRIWQCGGKVEILPCSHVGHVFRKASPHDFPGQSSTKVLNTNLARLAEVWMDQWKYLFYNTAPQAREIGKTTDVSERLKLRKDLKCHDFRWYLDNIWPEHFLPMEDQFFGRVENVVQKSCLHLAYVRSSAGQGNLEKRISMEKCSKNFDRYQIKNRQINLCLVSTPGETGKRKHSLSMQRCSLGFDFWQLWIYTKDNFLRGDEHQCLTATEISKTWIVQLKECTETDKDKWDYNTYKRQFVHKSSGLCLSKPLTKGSANEVHSPSLVKCNRDDSKLEWIMSPVKWLPSD</sequence>
<proteinExistence type="predicted"/>
<keyword evidence="4" id="KW-1015">Disulfide bond</keyword>
<reference evidence="8" key="1">
    <citation type="submission" date="2022-11" db="UniProtKB">
        <authorList>
            <consortium name="WormBaseParasite"/>
        </authorList>
    </citation>
    <scope>IDENTIFICATION</scope>
</reference>
<evidence type="ECO:0000313" key="8">
    <source>
        <dbReference type="WBParaSite" id="nRc.2.0.1.t01722-RA"/>
    </source>
</evidence>
<dbReference type="GO" id="GO:0030246">
    <property type="term" value="F:carbohydrate binding"/>
    <property type="evidence" value="ECO:0007669"/>
    <property type="project" value="UniProtKB-KW"/>
</dbReference>
<dbReference type="Proteomes" id="UP000887565">
    <property type="component" value="Unplaced"/>
</dbReference>
<dbReference type="Gene3D" id="3.90.550.10">
    <property type="entry name" value="Spore Coat Polysaccharide Biosynthesis Protein SpsA, Chain A"/>
    <property type="match status" value="1"/>
</dbReference>
<dbReference type="PROSITE" id="PS50231">
    <property type="entry name" value="RICIN_B_LECTIN"/>
    <property type="match status" value="1"/>
</dbReference>
<dbReference type="InterPro" id="IPR027791">
    <property type="entry name" value="Galactosyl_T_C"/>
</dbReference>
<evidence type="ECO:0000256" key="3">
    <source>
        <dbReference type="ARBA" id="ARBA00022734"/>
    </source>
</evidence>
<dbReference type="GO" id="GO:0004653">
    <property type="term" value="F:polypeptide N-acetylgalactosaminyltransferase activity"/>
    <property type="evidence" value="ECO:0007669"/>
    <property type="project" value="TreeGrafter"/>
</dbReference>
<evidence type="ECO:0000313" key="7">
    <source>
        <dbReference type="Proteomes" id="UP000887565"/>
    </source>
</evidence>
<keyword evidence="5" id="KW-0464">Manganese</keyword>
<evidence type="ECO:0000256" key="5">
    <source>
        <dbReference type="ARBA" id="ARBA00023211"/>
    </source>
</evidence>
<dbReference type="InterPro" id="IPR000772">
    <property type="entry name" value="Ricin_B_lectin"/>
</dbReference>
<dbReference type="SMART" id="SM00458">
    <property type="entry name" value="RICIN"/>
    <property type="match status" value="1"/>
</dbReference>
<dbReference type="InterPro" id="IPR029044">
    <property type="entry name" value="Nucleotide-diphossugar_trans"/>
</dbReference>
<dbReference type="AlphaFoldDB" id="A0A915HI88"/>
<accession>A0A915HI88</accession>
<comment type="cofactor">
    <cofactor evidence="1">
        <name>Mn(2+)</name>
        <dbReference type="ChEBI" id="CHEBI:29035"/>
    </cofactor>
</comment>
<dbReference type="GO" id="GO:0005794">
    <property type="term" value="C:Golgi apparatus"/>
    <property type="evidence" value="ECO:0007669"/>
    <property type="project" value="TreeGrafter"/>
</dbReference>
<dbReference type="WBParaSite" id="nRc.2.0.1.t01722-RA">
    <property type="protein sequence ID" value="nRc.2.0.1.t01722-RA"/>
    <property type="gene ID" value="nRc.2.0.1.g01722"/>
</dbReference>
<dbReference type="SUPFAM" id="SSF50370">
    <property type="entry name" value="Ricin B-like lectins"/>
    <property type="match status" value="1"/>
</dbReference>
<keyword evidence="7" id="KW-1185">Reference proteome</keyword>
<dbReference type="PANTHER" id="PTHR11675">
    <property type="entry name" value="N-ACETYLGALACTOSAMINYLTRANSFERASE"/>
    <property type="match status" value="1"/>
</dbReference>
<evidence type="ECO:0000259" key="6">
    <source>
        <dbReference type="SMART" id="SM00458"/>
    </source>
</evidence>
<dbReference type="Pfam" id="PF00652">
    <property type="entry name" value="Ricin_B_lectin"/>
    <property type="match status" value="1"/>
</dbReference>
<dbReference type="Gene3D" id="2.80.10.50">
    <property type="match status" value="1"/>
</dbReference>
<protein>
    <submittedName>
        <fullName evidence="8">Ricin B lectin domain-containing protein</fullName>
    </submittedName>
</protein>
<keyword evidence="2" id="KW-0808">Transferase</keyword>
<organism evidence="7 8">
    <name type="scientific">Romanomermis culicivorax</name>
    <name type="common">Nematode worm</name>
    <dbReference type="NCBI Taxonomy" id="13658"/>
    <lineage>
        <taxon>Eukaryota</taxon>
        <taxon>Metazoa</taxon>
        <taxon>Ecdysozoa</taxon>
        <taxon>Nematoda</taxon>
        <taxon>Enoplea</taxon>
        <taxon>Dorylaimia</taxon>
        <taxon>Mermithida</taxon>
        <taxon>Mermithoidea</taxon>
        <taxon>Mermithidae</taxon>
        <taxon>Romanomermis</taxon>
    </lineage>
</organism>
<keyword evidence="3" id="KW-0430">Lectin</keyword>
<evidence type="ECO:0000256" key="4">
    <source>
        <dbReference type="ARBA" id="ARBA00023157"/>
    </source>
</evidence>
<dbReference type="Pfam" id="PF02709">
    <property type="entry name" value="Glyco_transf_7C"/>
    <property type="match status" value="1"/>
</dbReference>
<dbReference type="InterPro" id="IPR035992">
    <property type="entry name" value="Ricin_B-like_lectins"/>
</dbReference>
<evidence type="ECO:0000256" key="1">
    <source>
        <dbReference type="ARBA" id="ARBA00001936"/>
    </source>
</evidence>